<dbReference type="GO" id="GO:0016787">
    <property type="term" value="F:hydrolase activity"/>
    <property type="evidence" value="ECO:0007669"/>
    <property type="project" value="UniProtKB-KW"/>
</dbReference>
<reference evidence="1 2" key="1">
    <citation type="submission" date="2019-06" db="EMBL/GenBank/DDBJ databases">
        <title>Sequencing the genomes of 1000 actinobacteria strains.</title>
        <authorList>
            <person name="Klenk H.-P."/>
        </authorList>
    </citation>
    <scope>NUCLEOTIDE SEQUENCE [LARGE SCALE GENOMIC DNA]</scope>
    <source>
        <strain evidence="1 2">DSM 45928</strain>
    </source>
</reference>
<dbReference type="PANTHER" id="PTHR43881">
    <property type="entry name" value="GAMMA-GLUTAMYLTRANSPEPTIDASE (AFU_ORTHOLOGUE AFUA_4G13580)"/>
    <property type="match status" value="1"/>
</dbReference>
<dbReference type="PANTHER" id="PTHR43881:SF5">
    <property type="entry name" value="GAMMA-GLUTAMYLTRANSPEPTIDASE"/>
    <property type="match status" value="1"/>
</dbReference>
<comment type="caution">
    <text evidence="1">The sequence shown here is derived from an EMBL/GenBank/DDBJ whole genome shotgun (WGS) entry which is preliminary data.</text>
</comment>
<dbReference type="InterPro" id="IPR043138">
    <property type="entry name" value="GGT_lsub"/>
</dbReference>
<dbReference type="Gene3D" id="1.10.246.130">
    <property type="match status" value="1"/>
</dbReference>
<dbReference type="InterPro" id="IPR043137">
    <property type="entry name" value="GGT_ssub_C"/>
</dbReference>
<evidence type="ECO:0000313" key="1">
    <source>
        <dbReference type="EMBL" id="TQL75457.1"/>
    </source>
</evidence>
<sequence>MIWRGIATPDLRLASKIVTATFYTANGMVCSVDQLASSAGVAALRAGGSAVDAAIATNAVLAVTGPHLCGMGGDLFALVHLPGEPVHALNASGRAGSGADAAALRDAGHQSMPLKNHMASVTVPGCVDGWLALHRRFGRLPLSEVFGDAIALAADGFGASPLLAGSAANLAGAVGADDLAAASHAGARVRRPGVARTLAAVAEHGREPFYRGEFGTGLLDLGRGQFSTDDLAVDNAEWVDPVSVRAFGHDVWTLPPNSQGYLLLLSLAIADRLDLPDDTDSPLWAHLLIEASRQAGYDRPDRLFDGADVTALLSEGEVGKRAAAISRQQAGVTAVPADPGDTTYLCTVDSDGMGVSLIQSNAAGFGSGIFEPTTGIGLHNRGLGFNLIPGHPAEYTPGKRPPHTLLPAIATRPDGSLRAIAGTMGGDTQPQIVLQILTRMLRHGQTPGEAIGAPRWRIGNSTGFDTWTHPHPNPIDLESDAPTGWDSLADFGHPTGRVTGLFGHAHAIDVDDHLMRSGAADPRAAISAVATN</sequence>
<keyword evidence="1" id="KW-0378">Hydrolase</keyword>
<accession>A0A543ASA0</accession>
<dbReference type="InterPro" id="IPR029055">
    <property type="entry name" value="Ntn_hydrolases_N"/>
</dbReference>
<dbReference type="InParanoid" id="A0A543ASA0"/>
<name>A0A543ASA0_9ACTN</name>
<dbReference type="Proteomes" id="UP000317043">
    <property type="component" value="Unassembled WGS sequence"/>
</dbReference>
<organism evidence="1 2">
    <name type="scientific">Stackebrandtia endophytica</name>
    <dbReference type="NCBI Taxonomy" id="1496996"/>
    <lineage>
        <taxon>Bacteria</taxon>
        <taxon>Bacillati</taxon>
        <taxon>Actinomycetota</taxon>
        <taxon>Actinomycetes</taxon>
        <taxon>Glycomycetales</taxon>
        <taxon>Glycomycetaceae</taxon>
        <taxon>Stackebrandtia</taxon>
    </lineage>
</organism>
<dbReference type="InterPro" id="IPR052896">
    <property type="entry name" value="GGT-like_enzyme"/>
</dbReference>
<dbReference type="SUPFAM" id="SSF56235">
    <property type="entry name" value="N-terminal nucleophile aminohydrolases (Ntn hydrolases)"/>
    <property type="match status" value="1"/>
</dbReference>
<proteinExistence type="predicted"/>
<protein>
    <submittedName>
        <fullName evidence="1">Gamma-glutamyltranspeptidase/glutathione hydrolase</fullName>
    </submittedName>
</protein>
<dbReference type="AlphaFoldDB" id="A0A543ASA0"/>
<evidence type="ECO:0000313" key="2">
    <source>
        <dbReference type="Proteomes" id="UP000317043"/>
    </source>
</evidence>
<dbReference type="EMBL" id="VFOW01000001">
    <property type="protein sequence ID" value="TQL75457.1"/>
    <property type="molecule type" value="Genomic_DNA"/>
</dbReference>
<gene>
    <name evidence="1" type="ORF">FB566_0962</name>
</gene>
<dbReference type="FunCoup" id="A0A543ASA0">
    <property type="interactions" value="81"/>
</dbReference>
<dbReference type="Gene3D" id="3.60.20.40">
    <property type="match status" value="1"/>
</dbReference>
<dbReference type="PRINTS" id="PR01210">
    <property type="entry name" value="GGTRANSPTASE"/>
</dbReference>
<dbReference type="Pfam" id="PF01019">
    <property type="entry name" value="G_glu_transpept"/>
    <property type="match status" value="1"/>
</dbReference>
<keyword evidence="2" id="KW-1185">Reference proteome</keyword>